<organism evidence="2 3">
    <name type="scientific">Pseudocohnilembus persalinus</name>
    <name type="common">Ciliate</name>
    <dbReference type="NCBI Taxonomy" id="266149"/>
    <lineage>
        <taxon>Eukaryota</taxon>
        <taxon>Sar</taxon>
        <taxon>Alveolata</taxon>
        <taxon>Ciliophora</taxon>
        <taxon>Intramacronucleata</taxon>
        <taxon>Oligohymenophorea</taxon>
        <taxon>Scuticociliatia</taxon>
        <taxon>Philasterida</taxon>
        <taxon>Pseudocohnilembidae</taxon>
        <taxon>Pseudocohnilembus</taxon>
    </lineage>
</organism>
<gene>
    <name evidence="2" type="ORF">PPERSA_05638</name>
</gene>
<dbReference type="InParanoid" id="A0A0V0QQ53"/>
<feature type="compositionally biased region" description="Basic and acidic residues" evidence="1">
    <location>
        <begin position="90"/>
        <end position="99"/>
    </location>
</feature>
<evidence type="ECO:0000313" key="3">
    <source>
        <dbReference type="Proteomes" id="UP000054937"/>
    </source>
</evidence>
<evidence type="ECO:0000313" key="2">
    <source>
        <dbReference type="EMBL" id="KRX04377.1"/>
    </source>
</evidence>
<reference evidence="2 3" key="1">
    <citation type="journal article" date="2015" name="Sci. Rep.">
        <title>Genome of the facultative scuticociliatosis pathogen Pseudocohnilembus persalinus provides insight into its virulence through horizontal gene transfer.</title>
        <authorList>
            <person name="Xiong J."/>
            <person name="Wang G."/>
            <person name="Cheng J."/>
            <person name="Tian M."/>
            <person name="Pan X."/>
            <person name="Warren A."/>
            <person name="Jiang C."/>
            <person name="Yuan D."/>
            <person name="Miao W."/>
        </authorList>
    </citation>
    <scope>NUCLEOTIDE SEQUENCE [LARGE SCALE GENOMIC DNA]</scope>
    <source>
        <strain evidence="2">36N120E</strain>
    </source>
</reference>
<dbReference type="EMBL" id="LDAU01000118">
    <property type="protein sequence ID" value="KRX04377.1"/>
    <property type="molecule type" value="Genomic_DNA"/>
</dbReference>
<sequence length="289" mass="34702">MKENKQKFLQNNLQNHVIALHQCCEYFSVIPNKQIVQQQNFFKNAKQQLIQMEKTLQTIKKALKTNQKINGQKLQIIQDENQLTNNSEQKQQDEDELKKQLQNGQELQQMKEQDDSYQQNKNKNQIQEQIQKQVKEHEKDKSQQNQKKEKEEEKEEEQDSEIYQEKYVQIINTQSKFSELYDENEAAIKFYSFASIAYYGLVKSYNFCIKNYDLEFWQKILSYYHTKIVDEQNVQCMKARNLWPIIRHAALIIQKQLYDIINGKKSICRLFYRKLKQGNQIIRGKTIKA</sequence>
<name>A0A0V0QQ53_PSEPJ</name>
<proteinExistence type="predicted"/>
<accession>A0A0V0QQ53</accession>
<dbReference type="Proteomes" id="UP000054937">
    <property type="component" value="Unassembled WGS sequence"/>
</dbReference>
<feature type="compositionally biased region" description="Low complexity" evidence="1">
    <location>
        <begin position="118"/>
        <end position="132"/>
    </location>
</feature>
<keyword evidence="3" id="KW-1185">Reference proteome</keyword>
<feature type="region of interest" description="Disordered" evidence="1">
    <location>
        <begin position="85"/>
        <end position="160"/>
    </location>
</feature>
<feature type="compositionally biased region" description="Basic and acidic residues" evidence="1">
    <location>
        <begin position="133"/>
        <end position="151"/>
    </location>
</feature>
<protein>
    <submittedName>
        <fullName evidence="2">Uncharacterized protein</fullName>
    </submittedName>
</protein>
<evidence type="ECO:0000256" key="1">
    <source>
        <dbReference type="SAM" id="MobiDB-lite"/>
    </source>
</evidence>
<comment type="caution">
    <text evidence="2">The sequence shown here is derived from an EMBL/GenBank/DDBJ whole genome shotgun (WGS) entry which is preliminary data.</text>
</comment>
<dbReference type="AlphaFoldDB" id="A0A0V0QQ53"/>